<dbReference type="Pfam" id="PF06628">
    <property type="entry name" value="Catalase-rel"/>
    <property type="match status" value="1"/>
</dbReference>
<dbReference type="Gene3D" id="2.40.180.10">
    <property type="entry name" value="Catalase core domain"/>
    <property type="match status" value="1"/>
</dbReference>
<comment type="caution">
    <text evidence="3">The sequence shown here is derived from an EMBL/GenBank/DDBJ whole genome shotgun (WGS) entry which is preliminary data.</text>
</comment>
<gene>
    <name evidence="3" type="ORF">HF086_015028</name>
</gene>
<reference evidence="3" key="1">
    <citation type="journal article" date="2021" name="G3 (Bethesda)">
        <title>Genome and transcriptome analysis of the beet armyworm Spodoptera exigua reveals targets for pest control. .</title>
        <authorList>
            <person name="Simon S."/>
            <person name="Breeschoten T."/>
            <person name="Jansen H.J."/>
            <person name="Dirks R.P."/>
            <person name="Schranz M.E."/>
            <person name="Ros V.I.D."/>
        </authorList>
    </citation>
    <scope>NUCLEOTIDE SEQUENCE</scope>
    <source>
        <strain evidence="3">TB_SE_WUR_2020</strain>
    </source>
</reference>
<evidence type="ECO:0000259" key="2">
    <source>
        <dbReference type="Pfam" id="PF06628"/>
    </source>
</evidence>
<dbReference type="InterPro" id="IPR010582">
    <property type="entry name" value="Catalase_immune_responsive"/>
</dbReference>
<evidence type="ECO:0000256" key="1">
    <source>
        <dbReference type="SAM" id="MobiDB-lite"/>
    </source>
</evidence>
<proteinExistence type="predicted"/>
<feature type="domain" description="Catalase immune-responsive" evidence="2">
    <location>
        <begin position="4"/>
        <end position="55"/>
    </location>
</feature>
<evidence type="ECO:0000313" key="4">
    <source>
        <dbReference type="Proteomes" id="UP000814243"/>
    </source>
</evidence>
<dbReference type="SUPFAM" id="SSF56634">
    <property type="entry name" value="Heme-dependent catalase-like"/>
    <property type="match status" value="1"/>
</dbReference>
<dbReference type="EMBL" id="JACEFF010000782">
    <property type="protein sequence ID" value="KAH9631043.1"/>
    <property type="molecule type" value="Genomic_DNA"/>
</dbReference>
<dbReference type="AlphaFoldDB" id="A0A922M6V5"/>
<dbReference type="Proteomes" id="UP000814243">
    <property type="component" value="Unassembled WGS sequence"/>
</dbReference>
<accession>A0A922M6V5</accession>
<feature type="compositionally biased region" description="Polar residues" evidence="1">
    <location>
        <begin position="91"/>
        <end position="100"/>
    </location>
</feature>
<dbReference type="GO" id="GO:0020037">
    <property type="term" value="F:heme binding"/>
    <property type="evidence" value="ECO:0007669"/>
    <property type="project" value="InterPro"/>
</dbReference>
<feature type="region of interest" description="Disordered" evidence="1">
    <location>
        <begin position="79"/>
        <end position="100"/>
    </location>
</feature>
<name>A0A922M6V5_SPOEX</name>
<organism evidence="3 4">
    <name type="scientific">Spodoptera exigua</name>
    <name type="common">Beet armyworm</name>
    <name type="synonym">Noctua fulgens</name>
    <dbReference type="NCBI Taxonomy" id="7107"/>
    <lineage>
        <taxon>Eukaryota</taxon>
        <taxon>Metazoa</taxon>
        <taxon>Ecdysozoa</taxon>
        <taxon>Arthropoda</taxon>
        <taxon>Hexapoda</taxon>
        <taxon>Insecta</taxon>
        <taxon>Pterygota</taxon>
        <taxon>Neoptera</taxon>
        <taxon>Endopterygota</taxon>
        <taxon>Lepidoptera</taxon>
        <taxon>Glossata</taxon>
        <taxon>Ditrysia</taxon>
        <taxon>Noctuoidea</taxon>
        <taxon>Noctuidae</taxon>
        <taxon>Amphipyrinae</taxon>
        <taxon>Spodoptera</taxon>
    </lineage>
</organism>
<evidence type="ECO:0000313" key="3">
    <source>
        <dbReference type="EMBL" id="KAH9631043.1"/>
    </source>
</evidence>
<protein>
    <recommendedName>
        <fullName evidence="2">Catalase immune-responsive domain-containing protein</fullName>
    </recommendedName>
</protein>
<sequence>MWYFYNYILEDEAHKLRFISNIVLTLVPVTPPVVQRVMQLLHLVDKDLSERVKAGYEVAIAAQQAAANAATSDTMSLRRVPSAVGHPVQEPQKSSANTKK</sequence>
<dbReference type="InterPro" id="IPR020835">
    <property type="entry name" value="Catalase_sf"/>
</dbReference>